<gene>
    <name evidence="3" type="ORF">JGU71_19250</name>
</gene>
<evidence type="ECO:0000313" key="4">
    <source>
        <dbReference type="Proteomes" id="UP000655868"/>
    </source>
</evidence>
<name>A0A934U5M8_9NOCA</name>
<dbReference type="InterPro" id="IPR028904">
    <property type="entry name" value="Tox-REase-5_dom"/>
</dbReference>
<evidence type="ECO:0000256" key="1">
    <source>
        <dbReference type="SAM" id="MobiDB-lite"/>
    </source>
</evidence>
<accession>A0A934U5M8</accession>
<feature type="region of interest" description="Disordered" evidence="1">
    <location>
        <begin position="181"/>
        <end position="279"/>
    </location>
</feature>
<feature type="region of interest" description="Disordered" evidence="1">
    <location>
        <begin position="141"/>
        <end position="165"/>
    </location>
</feature>
<feature type="compositionally biased region" description="Pro residues" evidence="1">
    <location>
        <begin position="188"/>
        <end position="202"/>
    </location>
</feature>
<dbReference type="Pfam" id="PF15648">
    <property type="entry name" value="Tox-REase-5"/>
    <property type="match status" value="1"/>
</dbReference>
<feature type="compositionally biased region" description="Pro residues" evidence="1">
    <location>
        <begin position="236"/>
        <end position="247"/>
    </location>
</feature>
<dbReference type="EMBL" id="JAEMNV010000006">
    <property type="protein sequence ID" value="MBJ8341028.1"/>
    <property type="molecule type" value="Genomic_DNA"/>
</dbReference>
<reference evidence="3" key="1">
    <citation type="submission" date="2020-12" db="EMBL/GenBank/DDBJ databases">
        <title>Antrihabitans popcorni sp. nov. and Antrihabitans auranticaus sp. nov., isolated from a larva cave.</title>
        <authorList>
            <person name="Lee S.D."/>
            <person name="Kim I.S."/>
        </authorList>
    </citation>
    <scope>NUCLEOTIDE SEQUENCE</scope>
    <source>
        <strain evidence="3">YC3-6</strain>
    </source>
</reference>
<comment type="caution">
    <text evidence="3">The sequence shown here is derived from an EMBL/GenBank/DDBJ whole genome shotgun (WGS) entry which is preliminary data.</text>
</comment>
<evidence type="ECO:0000259" key="2">
    <source>
        <dbReference type="Pfam" id="PF15648"/>
    </source>
</evidence>
<feature type="domain" description="Tox-REase-5" evidence="2">
    <location>
        <begin position="446"/>
        <end position="533"/>
    </location>
</feature>
<evidence type="ECO:0000313" key="3">
    <source>
        <dbReference type="EMBL" id="MBJ8341028.1"/>
    </source>
</evidence>
<keyword evidence="4" id="KW-1185">Reference proteome</keyword>
<organism evidence="3 4">
    <name type="scientific">Antrihabitans stalagmiti</name>
    <dbReference type="NCBI Taxonomy" id="2799499"/>
    <lineage>
        <taxon>Bacteria</taxon>
        <taxon>Bacillati</taxon>
        <taxon>Actinomycetota</taxon>
        <taxon>Actinomycetes</taxon>
        <taxon>Mycobacteriales</taxon>
        <taxon>Nocardiaceae</taxon>
        <taxon>Antrihabitans</taxon>
    </lineage>
</organism>
<dbReference type="RefSeq" id="WP_199705900.1">
    <property type="nucleotide sequence ID" value="NZ_JAEMNV010000006.1"/>
</dbReference>
<proteinExistence type="predicted"/>
<protein>
    <recommendedName>
        <fullName evidence="2">Tox-REase-5 domain-containing protein</fullName>
    </recommendedName>
</protein>
<sequence>MIGAVAVATPPLIVDGSPTQSRESIAREQLILAQVDMAQAPGQRFVGTVSTPSGDTTVSIDLQISSAGLGMGTITLDGLDMQYLGVDGESFLRAPEPFWRYVGKLPSDAKTLSEQWAKIPSDLFGLDFTTDLAPSKLALALDPNEETGEPLTIGEPTDVDGLRSLPITSGNYTTYVAIESGSSATEPTPSPASPVPSSPVRPPHSLAPVPPGASTPPSNSSPGPVRPAMFDKDPGAPAPPPLPPPPARSGKITRIEIDHQKSPKRSLGTSDLNTSNLTPEQTRELFGEMERHGRTDLVTSVDSDVAFETQGQVELAPCGPTSCVANATISNTIAGAADNPKSIYATVDFNFTLDGAPVGSCSQQVVMPPNGSSSTSCPVTYSVPRDGRSHTTAVTVRTTARAMFPEHIEQILRIIAANGDALRAVTEAQKIGEWVPTNHGQSKRAAVYQSQISGLPAGVEYEVNGVKFDGYGGGVLLDAKGLGYSTFFELGPDGQYRPQGWYKNSGNYDKLLTEARNQVKAADGRPIEWHIAEEFAANAIRQLFEAEGIRGVTIVFVPPNP</sequence>
<dbReference type="Proteomes" id="UP000655868">
    <property type="component" value="Unassembled WGS sequence"/>
</dbReference>
<feature type="compositionally biased region" description="Polar residues" evidence="1">
    <location>
        <begin position="267"/>
        <end position="279"/>
    </location>
</feature>
<dbReference type="AlphaFoldDB" id="A0A934U5M8"/>